<dbReference type="RefSeq" id="WP_203760807.1">
    <property type="nucleotide sequence ID" value="NZ_BAAABO010000006.1"/>
</dbReference>
<protein>
    <submittedName>
        <fullName evidence="1">Uncharacterized protein</fullName>
    </submittedName>
</protein>
<keyword evidence="2" id="KW-1185">Reference proteome</keyword>
<name>A0ABQ3XYM8_9ACTN</name>
<evidence type="ECO:0000313" key="1">
    <source>
        <dbReference type="EMBL" id="GID72859.1"/>
    </source>
</evidence>
<reference evidence="1 2" key="1">
    <citation type="submission" date="2021-01" db="EMBL/GenBank/DDBJ databases">
        <title>Whole genome shotgun sequence of Actinoplanes deccanensis NBRC 13994.</title>
        <authorList>
            <person name="Komaki H."/>
            <person name="Tamura T."/>
        </authorList>
    </citation>
    <scope>NUCLEOTIDE SEQUENCE [LARGE SCALE GENOMIC DNA]</scope>
    <source>
        <strain evidence="1 2">NBRC 13994</strain>
    </source>
</reference>
<evidence type="ECO:0000313" key="2">
    <source>
        <dbReference type="Proteomes" id="UP000609879"/>
    </source>
</evidence>
<gene>
    <name evidence="1" type="ORF">Ade02nite_15000</name>
</gene>
<dbReference type="EMBL" id="BOMI01000022">
    <property type="protein sequence ID" value="GID72859.1"/>
    <property type="molecule type" value="Genomic_DNA"/>
</dbReference>
<dbReference type="Proteomes" id="UP000609879">
    <property type="component" value="Unassembled WGS sequence"/>
</dbReference>
<comment type="caution">
    <text evidence="1">The sequence shown here is derived from an EMBL/GenBank/DDBJ whole genome shotgun (WGS) entry which is preliminary data.</text>
</comment>
<proteinExistence type="predicted"/>
<accession>A0ABQ3XYM8</accession>
<organism evidence="1 2">
    <name type="scientific">Paractinoplanes deccanensis</name>
    <dbReference type="NCBI Taxonomy" id="113561"/>
    <lineage>
        <taxon>Bacteria</taxon>
        <taxon>Bacillati</taxon>
        <taxon>Actinomycetota</taxon>
        <taxon>Actinomycetes</taxon>
        <taxon>Micromonosporales</taxon>
        <taxon>Micromonosporaceae</taxon>
        <taxon>Paractinoplanes</taxon>
    </lineage>
</organism>
<sequence length="110" mass="12007">MLDQFAAMPSAAQEAFVLTNYKPGSYAGTIRDRLAALPAQERTGKYRDTIRRLLRLVERQEVRASTGKTDAQLATAQAAFMDAEALRVAARHRSPAVRDAVAAARRPPAP</sequence>